<evidence type="ECO:0000313" key="6">
    <source>
        <dbReference type="Proteomes" id="UP000268372"/>
    </source>
</evidence>
<dbReference type="SUPFAM" id="SSF54189">
    <property type="entry name" value="Ribosomal proteins S24e, L23 and L15e"/>
    <property type="match status" value="1"/>
</dbReference>
<comment type="caution">
    <text evidence="5">The sequence shown here is derived from an EMBL/GenBank/DDBJ whole genome shotgun (WGS) entry which is preliminary data.</text>
</comment>
<keyword evidence="3 4" id="KW-0687">Ribonucleoprotein</keyword>
<dbReference type="InterPro" id="IPR012677">
    <property type="entry name" value="Nucleotide-bd_a/b_plait_sf"/>
</dbReference>
<evidence type="ECO:0000256" key="3">
    <source>
        <dbReference type="ARBA" id="ARBA00023274"/>
    </source>
</evidence>
<evidence type="ECO:0000256" key="4">
    <source>
        <dbReference type="HAMAP-Rule" id="MF_01369"/>
    </source>
</evidence>
<accession>A0A3P1B4X2</accession>
<comment type="subunit">
    <text evidence="4">Part of the 50S ribosomal subunit. Contacts protein L29, and trigger factor when it is bound to the ribosome.</text>
</comment>
<evidence type="ECO:0000313" key="5">
    <source>
        <dbReference type="EMBL" id="RRA96034.1"/>
    </source>
</evidence>
<dbReference type="RefSeq" id="WP_124898598.1">
    <property type="nucleotide sequence ID" value="NZ_RQTJ01000005.1"/>
</dbReference>
<dbReference type="NCBIfam" id="NF004363">
    <property type="entry name" value="PRK05738.2-4"/>
    <property type="match status" value="1"/>
</dbReference>
<dbReference type="InterPro" id="IPR013025">
    <property type="entry name" value="Ribosomal_uL23-like"/>
</dbReference>
<dbReference type="Gene3D" id="3.30.70.330">
    <property type="match status" value="1"/>
</dbReference>
<evidence type="ECO:0000256" key="1">
    <source>
        <dbReference type="ARBA" id="ARBA00006700"/>
    </source>
</evidence>
<keyword evidence="4" id="KW-0699">rRNA-binding</keyword>
<dbReference type="Proteomes" id="UP000268372">
    <property type="component" value="Unassembled WGS sequence"/>
</dbReference>
<dbReference type="EMBL" id="RQTJ01000005">
    <property type="protein sequence ID" value="RRA96034.1"/>
    <property type="molecule type" value="Genomic_DNA"/>
</dbReference>
<dbReference type="OrthoDB" id="9797862at2"/>
<dbReference type="HAMAP" id="MF_01369_B">
    <property type="entry name" value="Ribosomal_uL23_B"/>
    <property type="match status" value="1"/>
</dbReference>
<dbReference type="Pfam" id="PF00276">
    <property type="entry name" value="Ribosomal_L23"/>
    <property type="match status" value="1"/>
</dbReference>
<dbReference type="GO" id="GO:0003735">
    <property type="term" value="F:structural constituent of ribosome"/>
    <property type="evidence" value="ECO:0007669"/>
    <property type="project" value="InterPro"/>
</dbReference>
<evidence type="ECO:0000256" key="2">
    <source>
        <dbReference type="ARBA" id="ARBA00022980"/>
    </source>
</evidence>
<dbReference type="AlphaFoldDB" id="A0A3P1B4X2"/>
<sequence>MSIIIKPIITEKITKDGESFNRFGFIVAKKANKVEIKKAVEKAYGVSVLDVNTMIYRADRSTKFTKSGMITGKTSSYKKAIVTLKEGDSIDFYTNI</sequence>
<organism evidence="5 6">
    <name type="scientific">Paenimyroides viscosum</name>
    <dbReference type="NCBI Taxonomy" id="2488729"/>
    <lineage>
        <taxon>Bacteria</taxon>
        <taxon>Pseudomonadati</taxon>
        <taxon>Bacteroidota</taxon>
        <taxon>Flavobacteriia</taxon>
        <taxon>Flavobacteriales</taxon>
        <taxon>Flavobacteriaceae</taxon>
        <taxon>Paenimyroides</taxon>
    </lineage>
</organism>
<protein>
    <recommendedName>
        <fullName evidence="4">Large ribosomal subunit protein uL23</fullName>
    </recommendedName>
</protein>
<dbReference type="GO" id="GO:0019843">
    <property type="term" value="F:rRNA binding"/>
    <property type="evidence" value="ECO:0007669"/>
    <property type="project" value="UniProtKB-UniRule"/>
</dbReference>
<name>A0A3P1B4X2_9FLAO</name>
<dbReference type="PANTHER" id="PTHR11620">
    <property type="entry name" value="60S RIBOSOMAL PROTEIN L23A"/>
    <property type="match status" value="1"/>
</dbReference>
<comment type="function">
    <text evidence="4">One of the early assembly proteins it binds 23S rRNA. One of the proteins that surrounds the polypeptide exit tunnel on the outside of the ribosome. Forms the main docking site for trigger factor binding to the ribosome.</text>
</comment>
<dbReference type="GO" id="GO:0006412">
    <property type="term" value="P:translation"/>
    <property type="evidence" value="ECO:0007669"/>
    <property type="project" value="UniProtKB-UniRule"/>
</dbReference>
<reference evidence="5 6" key="1">
    <citation type="submission" date="2018-11" db="EMBL/GenBank/DDBJ databases">
        <title>Flavobacterium sp. nov., YIM 102796 draft genome.</title>
        <authorList>
            <person name="Li G."/>
            <person name="Jiang Y."/>
        </authorList>
    </citation>
    <scope>NUCLEOTIDE SEQUENCE [LARGE SCALE GENOMIC DNA]</scope>
    <source>
        <strain evidence="5 6">YIM 102796</strain>
    </source>
</reference>
<dbReference type="GO" id="GO:0005840">
    <property type="term" value="C:ribosome"/>
    <property type="evidence" value="ECO:0007669"/>
    <property type="project" value="UniProtKB-KW"/>
</dbReference>
<keyword evidence="2 4" id="KW-0689">Ribosomal protein</keyword>
<keyword evidence="6" id="KW-1185">Reference proteome</keyword>
<keyword evidence="4" id="KW-0694">RNA-binding</keyword>
<comment type="similarity">
    <text evidence="1 4">Belongs to the universal ribosomal protein uL23 family.</text>
</comment>
<dbReference type="GO" id="GO:1990904">
    <property type="term" value="C:ribonucleoprotein complex"/>
    <property type="evidence" value="ECO:0007669"/>
    <property type="project" value="UniProtKB-KW"/>
</dbReference>
<dbReference type="InterPro" id="IPR012678">
    <property type="entry name" value="Ribosomal_uL23/eL15/eS24_sf"/>
</dbReference>
<proteinExistence type="inferred from homology"/>
<gene>
    <name evidence="4" type="primary">rplW</name>
    <name evidence="5" type="ORF">EG242_03875</name>
</gene>